<dbReference type="Pfam" id="PF11568">
    <property type="entry name" value="Med29"/>
    <property type="match status" value="1"/>
</dbReference>
<dbReference type="GeneTree" id="ENSGT00940000164885"/>
<sequence length="172" mass="19326">HVTSRRDAMAIPLGAQQQQQQQQMQQQQQQQQQDFDPVARVKMLLPQLKECLQNLMKIAAQNLNQNTAIDNGLKSSDSPIHRFDKCLEEFYAICDQIELCLRLGYECISQSVDSGKHSPSLVPTATKLDATQADSLSYGQYLAMIKSQISCAKDIHNSLLECARRISSKGQM</sequence>
<dbReference type="HOGENOM" id="CLU_101133_2_0_1"/>
<feature type="compositionally biased region" description="Low complexity" evidence="9">
    <location>
        <begin position="16"/>
        <end position="33"/>
    </location>
</feature>
<evidence type="ECO:0000256" key="3">
    <source>
        <dbReference type="ARBA" id="ARBA00019684"/>
    </source>
</evidence>
<dbReference type="PANTHER" id="PTHR28314">
    <property type="entry name" value="MEDIATOR OF RNA POLYMERASE II TRANSCRIPTION SUBUNIT 29"/>
    <property type="match status" value="1"/>
</dbReference>
<dbReference type="GO" id="GO:0016592">
    <property type="term" value="C:mediator complex"/>
    <property type="evidence" value="ECO:0007669"/>
    <property type="project" value="InterPro"/>
</dbReference>
<protein>
    <recommendedName>
        <fullName evidence="3">Mediator of RNA polymerase II transcription subunit 29</fullName>
    </recommendedName>
    <alternativeName>
        <fullName evidence="8">Intersex-like protein</fullName>
    </alternativeName>
    <alternativeName>
        <fullName evidence="7">Mediator complex subunit 29</fullName>
    </alternativeName>
</protein>
<reference evidence="10" key="2">
    <citation type="submission" date="2025-09" db="UniProtKB">
        <authorList>
            <consortium name="Ensembl"/>
        </authorList>
    </citation>
    <scope>IDENTIFICATION</scope>
</reference>
<evidence type="ECO:0000256" key="8">
    <source>
        <dbReference type="ARBA" id="ARBA00032582"/>
    </source>
</evidence>
<dbReference type="OMA" id="NHYLPGP"/>
<dbReference type="Ensembl" id="ENSPMAT00000006796.1">
    <property type="protein sequence ID" value="ENSPMAP00000006766.1"/>
    <property type="gene ID" value="ENSPMAG00000006132.1"/>
</dbReference>
<dbReference type="AlphaFoldDB" id="S4RNI0"/>
<comment type="similarity">
    <text evidence="2">Belongs to the Mediator complex subunit 29 family.</text>
</comment>
<dbReference type="GO" id="GO:0042462">
    <property type="term" value="P:eye photoreceptor cell development"/>
    <property type="evidence" value="ECO:0007669"/>
    <property type="project" value="Ensembl"/>
</dbReference>
<dbReference type="GO" id="GO:0006357">
    <property type="term" value="P:regulation of transcription by RNA polymerase II"/>
    <property type="evidence" value="ECO:0007669"/>
    <property type="project" value="TreeGrafter"/>
</dbReference>
<evidence type="ECO:0000256" key="9">
    <source>
        <dbReference type="SAM" id="MobiDB-lite"/>
    </source>
</evidence>
<keyword evidence="5" id="KW-0804">Transcription</keyword>
<evidence type="ECO:0000313" key="10">
    <source>
        <dbReference type="Ensembl" id="ENSPMAP00000006766.1"/>
    </source>
</evidence>
<proteinExistence type="inferred from homology"/>
<keyword evidence="4" id="KW-0805">Transcription regulation</keyword>
<dbReference type="STRING" id="7757.ENSPMAP00000006766"/>
<evidence type="ECO:0000256" key="1">
    <source>
        <dbReference type="ARBA" id="ARBA00004123"/>
    </source>
</evidence>
<keyword evidence="6" id="KW-0539">Nucleus</keyword>
<dbReference type="PANTHER" id="PTHR28314:SF1">
    <property type="entry name" value="MEDIATOR OF RNA POLYMERASE II TRANSCRIPTION SUBUNIT 29"/>
    <property type="match status" value="1"/>
</dbReference>
<feature type="region of interest" description="Disordered" evidence="9">
    <location>
        <begin position="1"/>
        <end position="33"/>
    </location>
</feature>
<evidence type="ECO:0000256" key="6">
    <source>
        <dbReference type="ARBA" id="ARBA00023242"/>
    </source>
</evidence>
<dbReference type="GO" id="GO:0003712">
    <property type="term" value="F:transcription coregulator activity"/>
    <property type="evidence" value="ECO:0007669"/>
    <property type="project" value="TreeGrafter"/>
</dbReference>
<evidence type="ECO:0000256" key="4">
    <source>
        <dbReference type="ARBA" id="ARBA00023015"/>
    </source>
</evidence>
<reference evidence="10" key="1">
    <citation type="submission" date="2025-08" db="UniProtKB">
        <authorList>
            <consortium name="Ensembl"/>
        </authorList>
    </citation>
    <scope>IDENTIFICATION</scope>
</reference>
<evidence type="ECO:0000256" key="7">
    <source>
        <dbReference type="ARBA" id="ARBA00031963"/>
    </source>
</evidence>
<name>S4RNI0_PETMA</name>
<accession>S4RNI0</accession>
<organism evidence="10">
    <name type="scientific">Petromyzon marinus</name>
    <name type="common">Sea lamprey</name>
    <dbReference type="NCBI Taxonomy" id="7757"/>
    <lineage>
        <taxon>Eukaryota</taxon>
        <taxon>Metazoa</taxon>
        <taxon>Chordata</taxon>
        <taxon>Craniata</taxon>
        <taxon>Vertebrata</taxon>
        <taxon>Cyclostomata</taxon>
        <taxon>Hyperoartia</taxon>
        <taxon>Petromyzontiformes</taxon>
        <taxon>Petromyzontidae</taxon>
        <taxon>Petromyzon</taxon>
    </lineage>
</organism>
<evidence type="ECO:0000256" key="5">
    <source>
        <dbReference type="ARBA" id="ARBA00023163"/>
    </source>
</evidence>
<dbReference type="InterPro" id="IPR021018">
    <property type="entry name" value="Mediator_Med29_met"/>
</dbReference>
<evidence type="ECO:0000256" key="2">
    <source>
        <dbReference type="ARBA" id="ARBA00009851"/>
    </source>
</evidence>
<comment type="subcellular location">
    <subcellularLocation>
        <location evidence="1">Nucleus</location>
    </subcellularLocation>
</comment>